<comment type="caution">
    <text evidence="4">The sequence shown here is derived from an EMBL/GenBank/DDBJ whole genome shotgun (WGS) entry which is preliminary data.</text>
</comment>
<dbReference type="PANTHER" id="PTHR13255">
    <property type="entry name" value="ATAXIN-10"/>
    <property type="match status" value="1"/>
</dbReference>
<evidence type="ECO:0000259" key="3">
    <source>
        <dbReference type="Pfam" id="PF09759"/>
    </source>
</evidence>
<accession>A0AAV6Y8F3</accession>
<dbReference type="InterPro" id="IPR011989">
    <property type="entry name" value="ARM-like"/>
</dbReference>
<dbReference type="InterPro" id="IPR051374">
    <property type="entry name" value="Ataxin-10/CTR86_families"/>
</dbReference>
<sequence length="482" mass="53698">MDDTNSQKFSLPDNLLKPLFLASNSSTFTEALERLIETAKTSNGRFDLASKHILVPVLELCQSPSRLSGKDLLLSIKLLRNLCAGEIENQNLFIEKNGVEILSTIISSIGLTSSSDNGLLRMVLQVLGNVSLAGEEHRLVVWRQFFPLGFLDIARVQCKETCDPLCMVIYTCYEGSTNQSAELLGDHGLDIIIEIIRTVTVAGFREDWVKLLLSRICLEESCFLSVFSKLSSENSDENGSRINHFGAEQAFLLSILSEILNERTGDIVISNDFSFVLGILRNAIGIVDFSKKGKSSLPTGSADIDVLGYTLSILREFIACDAPKVPNQDEKRDPVDMLVSDGLIKLLITLLRDLEPPEIIKKAMNGTVSNRFKCCPYRGFRRDVVAIIGNCGYHRKHVQDEIREEGGILLLLQHCVTDEDNPFLREWGIWSMRNILEGNSKNQELVANLELQKSVDIPEIAAMGLRVEVDPQTRRAKLVNIS</sequence>
<gene>
    <name evidence="4" type="ORF">BUALT_Bualt02G0154400</name>
</gene>
<keyword evidence="1" id="KW-0132">Cell division</keyword>
<proteinExistence type="predicted"/>
<dbReference type="InterPro" id="IPR016024">
    <property type="entry name" value="ARM-type_fold"/>
</dbReference>
<name>A0AAV6Y8F3_9LAMI</name>
<evidence type="ECO:0000313" key="5">
    <source>
        <dbReference type="Proteomes" id="UP000826271"/>
    </source>
</evidence>
<dbReference type="PANTHER" id="PTHR13255:SF0">
    <property type="entry name" value="ATAXIN-10"/>
    <property type="match status" value="1"/>
</dbReference>
<feature type="domain" description="Ataxin-10" evidence="3">
    <location>
        <begin position="380"/>
        <end position="473"/>
    </location>
</feature>
<evidence type="ECO:0000313" key="4">
    <source>
        <dbReference type="EMBL" id="KAG8388717.1"/>
    </source>
</evidence>
<organism evidence="4 5">
    <name type="scientific">Buddleja alternifolia</name>
    <dbReference type="NCBI Taxonomy" id="168488"/>
    <lineage>
        <taxon>Eukaryota</taxon>
        <taxon>Viridiplantae</taxon>
        <taxon>Streptophyta</taxon>
        <taxon>Embryophyta</taxon>
        <taxon>Tracheophyta</taxon>
        <taxon>Spermatophyta</taxon>
        <taxon>Magnoliopsida</taxon>
        <taxon>eudicotyledons</taxon>
        <taxon>Gunneridae</taxon>
        <taxon>Pentapetalae</taxon>
        <taxon>asterids</taxon>
        <taxon>lamiids</taxon>
        <taxon>Lamiales</taxon>
        <taxon>Scrophulariaceae</taxon>
        <taxon>Buddlejeae</taxon>
        <taxon>Buddleja</taxon>
    </lineage>
</organism>
<dbReference type="Pfam" id="PF09759">
    <property type="entry name" value="Atx10homo_assoc"/>
    <property type="match status" value="1"/>
</dbReference>
<dbReference type="SUPFAM" id="SSF48371">
    <property type="entry name" value="ARM repeat"/>
    <property type="match status" value="1"/>
</dbReference>
<dbReference type="GO" id="GO:0005829">
    <property type="term" value="C:cytosol"/>
    <property type="evidence" value="ECO:0007669"/>
    <property type="project" value="TreeGrafter"/>
</dbReference>
<evidence type="ECO:0000256" key="2">
    <source>
        <dbReference type="ARBA" id="ARBA00023306"/>
    </source>
</evidence>
<dbReference type="EMBL" id="WHWC01000002">
    <property type="protein sequence ID" value="KAG8388717.1"/>
    <property type="molecule type" value="Genomic_DNA"/>
</dbReference>
<dbReference type="InterPro" id="IPR019156">
    <property type="entry name" value="Ataxin-10_domain"/>
</dbReference>
<dbReference type="Gene3D" id="1.25.10.10">
    <property type="entry name" value="Leucine-rich Repeat Variant"/>
    <property type="match status" value="2"/>
</dbReference>
<dbReference type="AlphaFoldDB" id="A0AAV6Y8F3"/>
<protein>
    <recommendedName>
        <fullName evidence="3">Ataxin-10 domain-containing protein</fullName>
    </recommendedName>
</protein>
<reference evidence="4" key="1">
    <citation type="submission" date="2019-10" db="EMBL/GenBank/DDBJ databases">
        <authorList>
            <person name="Zhang R."/>
            <person name="Pan Y."/>
            <person name="Wang J."/>
            <person name="Ma R."/>
            <person name="Yu S."/>
        </authorList>
    </citation>
    <scope>NUCLEOTIDE SEQUENCE</scope>
    <source>
        <strain evidence="4">LA-IB0</strain>
        <tissue evidence="4">Leaf</tissue>
    </source>
</reference>
<dbReference type="GO" id="GO:0051301">
    <property type="term" value="P:cell division"/>
    <property type="evidence" value="ECO:0007669"/>
    <property type="project" value="UniProtKB-KW"/>
</dbReference>
<evidence type="ECO:0000256" key="1">
    <source>
        <dbReference type="ARBA" id="ARBA00022618"/>
    </source>
</evidence>
<keyword evidence="5" id="KW-1185">Reference proteome</keyword>
<dbReference type="Proteomes" id="UP000826271">
    <property type="component" value="Unassembled WGS sequence"/>
</dbReference>
<keyword evidence="2" id="KW-0131">Cell cycle</keyword>